<proteinExistence type="predicted"/>
<accession>A0AA41VGA9</accession>
<protein>
    <submittedName>
        <fullName evidence="2">Uncharacterized protein</fullName>
    </submittedName>
</protein>
<evidence type="ECO:0000256" key="1">
    <source>
        <dbReference type="SAM" id="SignalP"/>
    </source>
</evidence>
<keyword evidence="1" id="KW-0732">Signal</keyword>
<sequence length="68" mass="7055">MGKGFINITFFAALLIITIMICSADVTTGISWDDVGKYFKGASDEVSKALDGAEVAKGIRAIRAGTGA</sequence>
<name>A0AA41VGA9_PAPNU</name>
<feature type="signal peptide" evidence="1">
    <location>
        <begin position="1"/>
        <end position="24"/>
    </location>
</feature>
<evidence type="ECO:0000313" key="2">
    <source>
        <dbReference type="EMBL" id="MCL7040690.1"/>
    </source>
</evidence>
<keyword evidence="3" id="KW-1185">Reference proteome</keyword>
<dbReference type="EMBL" id="JAJJMA010215497">
    <property type="protein sequence ID" value="MCL7040690.1"/>
    <property type="molecule type" value="Genomic_DNA"/>
</dbReference>
<comment type="caution">
    <text evidence="2">The sequence shown here is derived from an EMBL/GenBank/DDBJ whole genome shotgun (WGS) entry which is preliminary data.</text>
</comment>
<evidence type="ECO:0000313" key="3">
    <source>
        <dbReference type="Proteomes" id="UP001177140"/>
    </source>
</evidence>
<feature type="chain" id="PRO_5041310695" evidence="1">
    <location>
        <begin position="25"/>
        <end position="68"/>
    </location>
</feature>
<gene>
    <name evidence="2" type="ORF">MKW94_011277</name>
</gene>
<reference evidence="2" key="1">
    <citation type="submission" date="2022-03" db="EMBL/GenBank/DDBJ databases">
        <title>A functionally conserved STORR gene fusion in Papaver species that diverged 16.8 million years ago.</title>
        <authorList>
            <person name="Catania T."/>
        </authorList>
    </citation>
    <scope>NUCLEOTIDE SEQUENCE</scope>
    <source>
        <strain evidence="2">S-191538</strain>
    </source>
</reference>
<organism evidence="2 3">
    <name type="scientific">Papaver nudicaule</name>
    <name type="common">Iceland poppy</name>
    <dbReference type="NCBI Taxonomy" id="74823"/>
    <lineage>
        <taxon>Eukaryota</taxon>
        <taxon>Viridiplantae</taxon>
        <taxon>Streptophyta</taxon>
        <taxon>Embryophyta</taxon>
        <taxon>Tracheophyta</taxon>
        <taxon>Spermatophyta</taxon>
        <taxon>Magnoliopsida</taxon>
        <taxon>Ranunculales</taxon>
        <taxon>Papaveraceae</taxon>
        <taxon>Papaveroideae</taxon>
        <taxon>Papaver</taxon>
    </lineage>
</organism>
<dbReference type="Proteomes" id="UP001177140">
    <property type="component" value="Unassembled WGS sequence"/>
</dbReference>
<dbReference type="AlphaFoldDB" id="A0AA41VGA9"/>